<dbReference type="EMBL" id="CAJOBE010013632">
    <property type="protein sequence ID" value="CAF4167605.1"/>
    <property type="molecule type" value="Genomic_DNA"/>
</dbReference>
<evidence type="ECO:0000313" key="2">
    <source>
        <dbReference type="Proteomes" id="UP000663874"/>
    </source>
</evidence>
<accession>A0A819ZBT7</accession>
<proteinExistence type="predicted"/>
<dbReference type="AlphaFoldDB" id="A0A819ZBT7"/>
<protein>
    <submittedName>
        <fullName evidence="1">Uncharacterized protein</fullName>
    </submittedName>
</protein>
<name>A0A819ZBT7_9BILA</name>
<gene>
    <name evidence="1" type="ORF">FNK824_LOCUS34517</name>
</gene>
<organism evidence="1 2">
    <name type="scientific">Rotaria sordida</name>
    <dbReference type="NCBI Taxonomy" id="392033"/>
    <lineage>
        <taxon>Eukaryota</taxon>
        <taxon>Metazoa</taxon>
        <taxon>Spiralia</taxon>
        <taxon>Gnathifera</taxon>
        <taxon>Rotifera</taxon>
        <taxon>Eurotatoria</taxon>
        <taxon>Bdelloidea</taxon>
        <taxon>Philodinida</taxon>
        <taxon>Philodinidae</taxon>
        <taxon>Rotaria</taxon>
    </lineage>
</organism>
<feature type="non-terminal residue" evidence="1">
    <location>
        <position position="1"/>
    </location>
</feature>
<evidence type="ECO:0000313" key="1">
    <source>
        <dbReference type="EMBL" id="CAF4167605.1"/>
    </source>
</evidence>
<reference evidence="1" key="1">
    <citation type="submission" date="2021-02" db="EMBL/GenBank/DDBJ databases">
        <authorList>
            <person name="Nowell W R."/>
        </authorList>
    </citation>
    <scope>NUCLEOTIDE SEQUENCE</scope>
</reference>
<sequence>RDNKFSESFKKRIDATCFYFLCVIDGDDLAAAIHFHDLGADGYYHAHHDLCLCTDNVHN</sequence>
<dbReference type="Proteomes" id="UP000663874">
    <property type="component" value="Unassembled WGS sequence"/>
</dbReference>
<comment type="caution">
    <text evidence="1">The sequence shown here is derived from an EMBL/GenBank/DDBJ whole genome shotgun (WGS) entry which is preliminary data.</text>
</comment>